<evidence type="ECO:0000256" key="1">
    <source>
        <dbReference type="SAM" id="MobiDB-lite"/>
    </source>
</evidence>
<evidence type="ECO:0000313" key="2">
    <source>
        <dbReference type="EMBL" id="MDI9240746.1"/>
    </source>
</evidence>
<dbReference type="RefSeq" id="WP_283214227.1">
    <property type="nucleotide sequence ID" value="NZ_JASGBI010000002.1"/>
</dbReference>
<reference evidence="2 3" key="1">
    <citation type="submission" date="2023-05" db="EMBL/GenBank/DDBJ databases">
        <title>Lysobacter sp. strain LF1 Genome sequencing and assembly.</title>
        <authorList>
            <person name="Jung Y."/>
        </authorList>
    </citation>
    <scope>NUCLEOTIDE SEQUENCE [LARGE SCALE GENOMIC DNA]</scope>
    <source>
        <strain evidence="2 3">LF1</strain>
    </source>
</reference>
<organism evidence="2 3">
    <name type="scientific">Lysobacter stagni</name>
    <dbReference type="NCBI Taxonomy" id="3045172"/>
    <lineage>
        <taxon>Bacteria</taxon>
        <taxon>Pseudomonadati</taxon>
        <taxon>Pseudomonadota</taxon>
        <taxon>Gammaproteobacteria</taxon>
        <taxon>Lysobacterales</taxon>
        <taxon>Lysobacteraceae</taxon>
        <taxon>Lysobacter</taxon>
    </lineage>
</organism>
<accession>A0ABT6XKQ1</accession>
<gene>
    <name evidence="2" type="ORF">QLQ15_17725</name>
</gene>
<protein>
    <submittedName>
        <fullName evidence="2">Phage portal protein</fullName>
    </submittedName>
</protein>
<feature type="region of interest" description="Disordered" evidence="1">
    <location>
        <begin position="1"/>
        <end position="28"/>
    </location>
</feature>
<dbReference type="Pfam" id="PF05136">
    <property type="entry name" value="Phage_portal_2"/>
    <property type="match status" value="1"/>
</dbReference>
<proteinExistence type="predicted"/>
<dbReference type="Proteomes" id="UP001321580">
    <property type="component" value="Unassembled WGS sequence"/>
</dbReference>
<sequence>MSEVQILDRHGQPIRAQDTAHTGASRTSRELRTWLPALESADSELEGERDTLATRSYDLERNNGIAGGAVRTNVDNIIGTGLRLSAKPDYRALGKPKEWADEWSRGTEAKWRTFANVQEFDAARNLTFGGQSVVMLRTAFLAGDGLALAHWLPDRPGAKWATCSQLVDPARLGTPPGQTNGARMRDGVEINELGEAIAYQIRKAHPGDLYQLGAAEVFERVPARTPHGRRRVVHLFEQLRSGQTRGKALLAPVMAAFKMLDHYQRTELQTVIVNSLIAAFIETPLKAEEIADLFGSTDEFMKSRNGWDVKLEGAGVIPLHPGDKLNAFTPTRPNGAYEKFVEAILRYISTGLHMPYELLMKDFSKTNYSSARAALLEAWRYFNARRQWFATYWANPIYELWLEEAVARGEVDAPDFYENRAAYCACAWIGPGRGWVDPMKEAQASGERIRNCVSTLEREAAEQGLDWEEVLQQRATEQRYAESLGLRGAESTPPPAAIEQAEEQIEEIVSRCVDRHMAQRVSA</sequence>
<feature type="compositionally biased region" description="Basic and acidic residues" evidence="1">
    <location>
        <begin position="1"/>
        <end position="11"/>
    </location>
</feature>
<comment type="caution">
    <text evidence="2">The sequence shown here is derived from an EMBL/GenBank/DDBJ whole genome shotgun (WGS) entry which is preliminary data.</text>
</comment>
<dbReference type="InterPro" id="IPR006429">
    <property type="entry name" value="Phage_lambda_portal"/>
</dbReference>
<name>A0ABT6XKQ1_9GAMM</name>
<dbReference type="EMBL" id="JASGBI010000002">
    <property type="protein sequence ID" value="MDI9240746.1"/>
    <property type="molecule type" value="Genomic_DNA"/>
</dbReference>
<dbReference type="NCBIfam" id="TIGR01539">
    <property type="entry name" value="portal_lambda"/>
    <property type="match status" value="1"/>
</dbReference>
<evidence type="ECO:0000313" key="3">
    <source>
        <dbReference type="Proteomes" id="UP001321580"/>
    </source>
</evidence>
<keyword evidence="3" id="KW-1185">Reference proteome</keyword>